<evidence type="ECO:0008006" key="3">
    <source>
        <dbReference type="Google" id="ProtNLM"/>
    </source>
</evidence>
<protein>
    <recommendedName>
        <fullName evidence="3">DUF559 domain-containing protein</fullName>
    </recommendedName>
</protein>
<keyword evidence="2" id="KW-1185">Reference proteome</keyword>
<organism evidence="1 2">
    <name type="scientific">Gordonia oryzae</name>
    <dbReference type="NCBI Taxonomy" id="2487349"/>
    <lineage>
        <taxon>Bacteria</taxon>
        <taxon>Bacillati</taxon>
        <taxon>Actinomycetota</taxon>
        <taxon>Actinomycetes</taxon>
        <taxon>Mycobacteriales</taxon>
        <taxon>Gordoniaceae</taxon>
        <taxon>Gordonia</taxon>
    </lineage>
</organism>
<dbReference type="EMBL" id="RKMH01000002">
    <property type="protein sequence ID" value="RPA65667.1"/>
    <property type="molecule type" value="Genomic_DNA"/>
</dbReference>
<reference evidence="1 2" key="1">
    <citation type="submission" date="2018-11" db="EMBL/GenBank/DDBJ databases">
        <title>Draft genome sequence of Gordonia sp. RS15-1S isolated from rice stems.</title>
        <authorList>
            <person name="Muangham S."/>
        </authorList>
    </citation>
    <scope>NUCLEOTIDE SEQUENCE [LARGE SCALE GENOMIC DNA]</scope>
    <source>
        <strain evidence="1 2">RS15-1S</strain>
    </source>
</reference>
<dbReference type="OrthoDB" id="2594539at2"/>
<dbReference type="RefSeq" id="WP_123925446.1">
    <property type="nucleotide sequence ID" value="NZ_JBPSDP010000009.1"/>
</dbReference>
<proteinExistence type="predicted"/>
<name>A0A3N4GW64_9ACTN</name>
<dbReference type="Gene3D" id="3.40.960.10">
    <property type="entry name" value="VSR Endonuclease"/>
    <property type="match status" value="1"/>
</dbReference>
<evidence type="ECO:0000313" key="2">
    <source>
        <dbReference type="Proteomes" id="UP000267536"/>
    </source>
</evidence>
<dbReference type="AlphaFoldDB" id="A0A3N4GW64"/>
<comment type="caution">
    <text evidence="1">The sequence shown here is derived from an EMBL/GenBank/DDBJ whole genome shotgun (WGS) entry which is preliminary data.</text>
</comment>
<sequence>MDKIIELGVTSRAELIAGGLTDNDLRRMVRRGELAAERRGWYSIPGADSDALLAVRGYGALSGPTALDKYGIWVPPGYEAVHIRAGKDAMRRGEACCRPPGPPLPVHSILDPVPLALCSAVGCMSPDDWIVVADSVLNSQGLDVELLLAMLPRPNATIEMLLTECDPRSQSGTETMVRTRLRRRGYDVVVQPNLVGLGWFDLRVGRLLIECDSKLHHTSLENYRKDRRRDRKSLARGYSTMRLTYDDVLYGWDDTLADITRTLDDDRHRLPPPDDE</sequence>
<dbReference type="SUPFAM" id="SSF52980">
    <property type="entry name" value="Restriction endonuclease-like"/>
    <property type="match status" value="1"/>
</dbReference>
<evidence type="ECO:0000313" key="1">
    <source>
        <dbReference type="EMBL" id="RPA65667.1"/>
    </source>
</evidence>
<dbReference type="InterPro" id="IPR011335">
    <property type="entry name" value="Restrct_endonuc-II-like"/>
</dbReference>
<dbReference type="Proteomes" id="UP000267536">
    <property type="component" value="Unassembled WGS sequence"/>
</dbReference>
<gene>
    <name evidence="1" type="ORF">EF294_02625</name>
</gene>
<accession>A0A3N4GW64</accession>